<dbReference type="EMBL" id="GL349452">
    <property type="protein sequence ID" value="KNC48829.1"/>
    <property type="molecule type" value="Genomic_DNA"/>
</dbReference>
<accession>A0A0L0D907</accession>
<sequence>MAAFGDALNNLGDMKDKVDGAVTKVLEKGVASQVRKLPGGSLIAGSVSKQAVAGAKKDPKKAAKLGRMLARG</sequence>
<dbReference type="RefSeq" id="XP_013758249.1">
    <property type="nucleotide sequence ID" value="XM_013902795.1"/>
</dbReference>
<dbReference type="AlphaFoldDB" id="A0A0L0D907"/>
<keyword evidence="2" id="KW-1185">Reference proteome</keyword>
<dbReference type="Proteomes" id="UP000054408">
    <property type="component" value="Unassembled WGS sequence"/>
</dbReference>
<reference evidence="1 2" key="1">
    <citation type="submission" date="2010-05" db="EMBL/GenBank/DDBJ databases">
        <title>The Genome Sequence of Thecamonas trahens ATCC 50062.</title>
        <authorList>
            <consortium name="The Broad Institute Genome Sequencing Platform"/>
            <person name="Russ C."/>
            <person name="Cuomo C."/>
            <person name="Shea T."/>
            <person name="Young S.K."/>
            <person name="Zeng Q."/>
            <person name="Koehrsen M."/>
            <person name="Haas B."/>
            <person name="Borodovsky M."/>
            <person name="Guigo R."/>
            <person name="Alvarado L."/>
            <person name="Berlin A."/>
            <person name="Bochicchio J."/>
            <person name="Borenstein D."/>
            <person name="Chapman S."/>
            <person name="Chen Z."/>
            <person name="Freedman E."/>
            <person name="Gellesch M."/>
            <person name="Goldberg J."/>
            <person name="Griggs A."/>
            <person name="Gujja S."/>
            <person name="Heilman E."/>
            <person name="Heiman D."/>
            <person name="Hepburn T."/>
            <person name="Howarth C."/>
            <person name="Jen D."/>
            <person name="Larson L."/>
            <person name="Mehta T."/>
            <person name="Park D."/>
            <person name="Pearson M."/>
            <person name="Roberts A."/>
            <person name="Saif S."/>
            <person name="Shenoy N."/>
            <person name="Sisk P."/>
            <person name="Stolte C."/>
            <person name="Sykes S."/>
            <person name="Thomson T."/>
            <person name="Walk T."/>
            <person name="White J."/>
            <person name="Yandava C."/>
            <person name="Burger G."/>
            <person name="Gray M.W."/>
            <person name="Holland P.W.H."/>
            <person name="King N."/>
            <person name="Lang F.B.F."/>
            <person name="Roger A.J."/>
            <person name="Ruiz-Trillo I."/>
            <person name="Lander E."/>
            <person name="Nusbaum C."/>
        </authorList>
    </citation>
    <scope>NUCLEOTIDE SEQUENCE [LARGE SCALE GENOMIC DNA]</scope>
    <source>
        <strain evidence="1 2">ATCC 50062</strain>
    </source>
</reference>
<dbReference type="GeneID" id="25564111"/>
<protein>
    <submittedName>
        <fullName evidence="1">Uncharacterized protein</fullName>
    </submittedName>
</protein>
<evidence type="ECO:0000313" key="1">
    <source>
        <dbReference type="EMBL" id="KNC48829.1"/>
    </source>
</evidence>
<gene>
    <name evidence="1" type="ORF">AMSG_04574</name>
</gene>
<proteinExistence type="predicted"/>
<name>A0A0L0D907_THETB</name>
<organism evidence="1 2">
    <name type="scientific">Thecamonas trahens ATCC 50062</name>
    <dbReference type="NCBI Taxonomy" id="461836"/>
    <lineage>
        <taxon>Eukaryota</taxon>
        <taxon>Apusozoa</taxon>
        <taxon>Apusomonadida</taxon>
        <taxon>Apusomonadidae</taxon>
        <taxon>Thecamonas</taxon>
    </lineage>
</organism>
<evidence type="ECO:0000313" key="2">
    <source>
        <dbReference type="Proteomes" id="UP000054408"/>
    </source>
</evidence>